<reference evidence="3" key="1">
    <citation type="submission" date="2015-12" db="EMBL/GenBank/DDBJ databases">
        <authorList>
            <person name="Nair G.R."/>
            <person name="Kaur G."/>
            <person name="Mayilraj S."/>
        </authorList>
    </citation>
    <scope>NUCLEOTIDE SEQUENCE [LARGE SCALE GENOMIC DNA]</scope>
    <source>
        <strain evidence="3">CD08_7</strain>
    </source>
</reference>
<evidence type="ECO:0000313" key="3">
    <source>
        <dbReference type="Proteomes" id="UP000054023"/>
    </source>
</evidence>
<dbReference type="Pfam" id="PF13822">
    <property type="entry name" value="ACC_epsilon"/>
    <property type="match status" value="1"/>
</dbReference>
<dbReference type="RefSeq" id="WP_058887487.1">
    <property type="nucleotide sequence ID" value="NZ_LQBM01000001.1"/>
</dbReference>
<sequence length="131" mass="13444">MTDATLDTETEHTAATGTAADSAVDSEASPEVSPDLDPETDPEAENQDEAEDGQTTGAEEGSDLQLAGGSLTAEELAAVTALLGTLAGAAETQDTGAGSTGPKDRTLQRRRRLGLWGRPGPDSWRHAAGLR</sequence>
<evidence type="ECO:0000313" key="2">
    <source>
        <dbReference type="EMBL" id="KUG60503.1"/>
    </source>
</evidence>
<dbReference type="GO" id="GO:0003989">
    <property type="term" value="F:acetyl-CoA carboxylase activity"/>
    <property type="evidence" value="ECO:0007669"/>
    <property type="project" value="InterPro"/>
</dbReference>
<evidence type="ECO:0000256" key="1">
    <source>
        <dbReference type="SAM" id="MobiDB-lite"/>
    </source>
</evidence>
<dbReference type="AlphaFoldDB" id="A0A0W8IK87"/>
<dbReference type="EMBL" id="LQBM01000001">
    <property type="protein sequence ID" value="KUG60503.1"/>
    <property type="molecule type" value="Genomic_DNA"/>
</dbReference>
<protein>
    <recommendedName>
        <fullName evidence="4">Acyl-CoA carboxylase subunit epsilon</fullName>
    </recommendedName>
</protein>
<evidence type="ECO:0008006" key="4">
    <source>
        <dbReference type="Google" id="ProtNLM"/>
    </source>
</evidence>
<accession>A0A0W8IK87</accession>
<comment type="caution">
    <text evidence="2">The sequence shown here is derived from an EMBL/GenBank/DDBJ whole genome shotgun (WGS) entry which is preliminary data.</text>
</comment>
<feature type="compositionally biased region" description="Acidic residues" evidence="1">
    <location>
        <begin position="34"/>
        <end position="52"/>
    </location>
</feature>
<organism evidence="2 3">
    <name type="scientific">Nesterenkonia jeotgali</name>
    <dbReference type="NCBI Taxonomy" id="317018"/>
    <lineage>
        <taxon>Bacteria</taxon>
        <taxon>Bacillati</taxon>
        <taxon>Actinomycetota</taxon>
        <taxon>Actinomycetes</taxon>
        <taxon>Micrococcales</taxon>
        <taxon>Micrococcaceae</taxon>
        <taxon>Nesterenkonia</taxon>
    </lineage>
</organism>
<keyword evidence="3" id="KW-1185">Reference proteome</keyword>
<proteinExistence type="predicted"/>
<feature type="region of interest" description="Disordered" evidence="1">
    <location>
        <begin position="89"/>
        <end position="131"/>
    </location>
</feature>
<dbReference type="InterPro" id="IPR032716">
    <property type="entry name" value="ACC_epsilon"/>
</dbReference>
<dbReference type="Proteomes" id="UP000054023">
    <property type="component" value="Unassembled WGS sequence"/>
</dbReference>
<gene>
    <name evidence="2" type="ORF">AVL63_09045</name>
</gene>
<feature type="region of interest" description="Disordered" evidence="1">
    <location>
        <begin position="1"/>
        <end position="69"/>
    </location>
</feature>
<name>A0A0W8IK87_9MICC</name>
<dbReference type="GO" id="GO:0004658">
    <property type="term" value="F:propionyl-CoA carboxylase activity"/>
    <property type="evidence" value="ECO:0007669"/>
    <property type="project" value="InterPro"/>
</dbReference>
<dbReference type="STRING" id="317018.AVL63_09045"/>